<name>A0A2Z6IK26_ACIFI</name>
<dbReference type="EMBL" id="AP018795">
    <property type="protein sequence ID" value="BBF65047.1"/>
    <property type="molecule type" value="Genomic_DNA"/>
</dbReference>
<reference evidence="1 2" key="1">
    <citation type="journal article" date="2018" name="Microbiol. Resour. Announc.">
        <title>Complete Genome Sequence of Acidithiobacillus ferridurans JCM 18981.</title>
        <authorList>
            <person name="Miyauchi T."/>
            <person name="Kouzuma A."/>
            <person name="Abe T."/>
            <person name="Watanabe K."/>
        </authorList>
    </citation>
    <scope>NUCLEOTIDE SEQUENCE [LARGE SCALE GENOMIC DNA]</scope>
    <source>
        <strain evidence="2">ATCC 33020 / DSM 29468 / JCM 18981 / 11Fe</strain>
    </source>
</reference>
<evidence type="ECO:0000313" key="1">
    <source>
        <dbReference type="EMBL" id="BBF65047.1"/>
    </source>
</evidence>
<gene>
    <name evidence="1" type="ORF">AFERRID_12650</name>
</gene>
<evidence type="ECO:0000313" key="2">
    <source>
        <dbReference type="Proteomes" id="UP000280188"/>
    </source>
</evidence>
<dbReference type="KEGG" id="afj:AFERRID_12650"/>
<dbReference type="AlphaFoldDB" id="A0A2Z6IK26"/>
<keyword evidence="2" id="KW-1185">Reference proteome</keyword>
<protein>
    <submittedName>
        <fullName evidence="1">Uncharacterized protein</fullName>
    </submittedName>
</protein>
<dbReference type="Proteomes" id="UP000280188">
    <property type="component" value="Chromosome"/>
</dbReference>
<accession>A0A2Z6IK26</accession>
<proteinExistence type="predicted"/>
<organism evidence="1 2">
    <name type="scientific">Acidithiobacillus ferridurans</name>
    <dbReference type="NCBI Taxonomy" id="1232575"/>
    <lineage>
        <taxon>Bacteria</taxon>
        <taxon>Pseudomonadati</taxon>
        <taxon>Pseudomonadota</taxon>
        <taxon>Acidithiobacillia</taxon>
        <taxon>Acidithiobacillales</taxon>
        <taxon>Acidithiobacillaceae</taxon>
        <taxon>Acidithiobacillus</taxon>
    </lineage>
</organism>
<sequence length="79" mass="8579">MQQVGLDVAFTVACPIAGEVVIAVARIEGLICRQCHQYRPERVIERDPVLALGLALVVALKRGGTVNRPHANPPSDRPR</sequence>